<name>A0A926WJ35_9NOST</name>
<dbReference type="PROSITE" id="PS50851">
    <property type="entry name" value="CHEW"/>
    <property type="match status" value="1"/>
</dbReference>
<dbReference type="GO" id="GO:0006935">
    <property type="term" value="P:chemotaxis"/>
    <property type="evidence" value="ECO:0007669"/>
    <property type="project" value="InterPro"/>
</dbReference>
<dbReference type="Gene3D" id="2.40.50.180">
    <property type="entry name" value="CheA-289, Domain 4"/>
    <property type="match status" value="1"/>
</dbReference>
<dbReference type="PANTHER" id="PTHR22617">
    <property type="entry name" value="CHEMOTAXIS SENSOR HISTIDINE KINASE-RELATED"/>
    <property type="match status" value="1"/>
</dbReference>
<dbReference type="InterPro" id="IPR039315">
    <property type="entry name" value="CheW"/>
</dbReference>
<dbReference type="AlphaFoldDB" id="A0A926WJ35"/>
<gene>
    <name evidence="3" type="ORF">H6G06_11530</name>
</gene>
<dbReference type="RefSeq" id="WP_190560172.1">
    <property type="nucleotide sequence ID" value="NZ_JACJQU010000005.1"/>
</dbReference>
<dbReference type="PANTHER" id="PTHR22617:SF23">
    <property type="entry name" value="CHEMOTAXIS PROTEIN CHEW"/>
    <property type="match status" value="1"/>
</dbReference>
<feature type="region of interest" description="Disordered" evidence="1">
    <location>
        <begin position="1"/>
        <end position="30"/>
    </location>
</feature>
<reference evidence="4" key="1">
    <citation type="journal article" date="2020" name="ISME J.">
        <title>Comparative genomics reveals insights into cyanobacterial evolution and habitat adaptation.</title>
        <authorList>
            <person name="Chen M.Y."/>
            <person name="Teng W.K."/>
            <person name="Zhao L."/>
            <person name="Hu C.X."/>
            <person name="Zhou Y.K."/>
            <person name="Han B.P."/>
            <person name="Song L.R."/>
            <person name="Shu W.S."/>
        </authorList>
    </citation>
    <scope>NUCLEOTIDE SEQUENCE [LARGE SCALE GENOMIC DNA]</scope>
    <source>
        <strain evidence="4">FACHB-251</strain>
    </source>
</reference>
<evidence type="ECO:0000259" key="2">
    <source>
        <dbReference type="PROSITE" id="PS50851"/>
    </source>
</evidence>
<dbReference type="InterPro" id="IPR036061">
    <property type="entry name" value="CheW-like_dom_sf"/>
</dbReference>
<evidence type="ECO:0000313" key="3">
    <source>
        <dbReference type="EMBL" id="MBD2294103.1"/>
    </source>
</evidence>
<protein>
    <submittedName>
        <fullName evidence="3">Purine-binding chemotaxis protein CheW</fullName>
    </submittedName>
</protein>
<keyword evidence="4" id="KW-1185">Reference proteome</keyword>
<dbReference type="SUPFAM" id="SSF50341">
    <property type="entry name" value="CheW-like"/>
    <property type="match status" value="1"/>
</dbReference>
<dbReference type="Gene3D" id="2.30.30.40">
    <property type="entry name" value="SH3 Domains"/>
    <property type="match status" value="1"/>
</dbReference>
<feature type="domain" description="CheW-like" evidence="2">
    <location>
        <begin position="38"/>
        <end position="184"/>
    </location>
</feature>
<evidence type="ECO:0000313" key="4">
    <source>
        <dbReference type="Proteomes" id="UP000662185"/>
    </source>
</evidence>
<dbReference type="GO" id="GO:0005829">
    <property type="term" value="C:cytosol"/>
    <property type="evidence" value="ECO:0007669"/>
    <property type="project" value="TreeGrafter"/>
</dbReference>
<dbReference type="SMART" id="SM00260">
    <property type="entry name" value="CheW"/>
    <property type="match status" value="1"/>
</dbReference>
<sequence>MVSKPDFLSGSGQNQYRPELQLENPDSDSVAQAIDPKGELHLRFYIPSHQEFALPATGIREVIELSPDRITPIPNASPLLLGTLNLRGRLIWVADLGQFLGEATPLNTDKPEIPVIAIEDQDTIVGLGVEQICGMGWLDVQYLMPPNNVPDTMAPFLRGEWLDTEHNKYLRLIDQTAILRSARWAG</sequence>
<organism evidence="3 4">
    <name type="scientific">Anabaena sphaerica FACHB-251</name>
    <dbReference type="NCBI Taxonomy" id="2692883"/>
    <lineage>
        <taxon>Bacteria</taxon>
        <taxon>Bacillati</taxon>
        <taxon>Cyanobacteriota</taxon>
        <taxon>Cyanophyceae</taxon>
        <taxon>Nostocales</taxon>
        <taxon>Nostocaceae</taxon>
        <taxon>Anabaena</taxon>
    </lineage>
</organism>
<accession>A0A926WJ35</accession>
<evidence type="ECO:0000256" key="1">
    <source>
        <dbReference type="SAM" id="MobiDB-lite"/>
    </source>
</evidence>
<dbReference type="GO" id="GO:0007165">
    <property type="term" value="P:signal transduction"/>
    <property type="evidence" value="ECO:0007669"/>
    <property type="project" value="InterPro"/>
</dbReference>
<dbReference type="Proteomes" id="UP000662185">
    <property type="component" value="Unassembled WGS sequence"/>
</dbReference>
<dbReference type="EMBL" id="JACJQU010000005">
    <property type="protein sequence ID" value="MBD2294103.1"/>
    <property type="molecule type" value="Genomic_DNA"/>
</dbReference>
<proteinExistence type="predicted"/>
<comment type="caution">
    <text evidence="3">The sequence shown here is derived from an EMBL/GenBank/DDBJ whole genome shotgun (WGS) entry which is preliminary data.</text>
</comment>
<dbReference type="Pfam" id="PF01584">
    <property type="entry name" value="CheW"/>
    <property type="match status" value="1"/>
</dbReference>
<dbReference type="InterPro" id="IPR002545">
    <property type="entry name" value="CheW-lke_dom"/>
</dbReference>